<feature type="active site" description="For GATase activity" evidence="9">
    <location>
        <position position="5"/>
    </location>
</feature>
<keyword evidence="2 9" id="KW-0028">Amino-acid biosynthesis</keyword>
<keyword evidence="3 8" id="KW-0547">Nucleotide-binding</keyword>
<keyword evidence="5 9" id="KW-0061">Asparagine biosynthesis</keyword>
<evidence type="ECO:0000256" key="6">
    <source>
        <dbReference type="ARBA" id="ARBA00029440"/>
    </source>
</evidence>
<evidence type="ECO:0000256" key="9">
    <source>
        <dbReference type="PIRSR" id="PIRSR001589-1"/>
    </source>
</evidence>
<dbReference type="PANTHER" id="PTHR11772">
    <property type="entry name" value="ASPARAGINE SYNTHETASE"/>
    <property type="match status" value="1"/>
</dbReference>
<dbReference type="AlphaFoldDB" id="A0A842YLT5"/>
<dbReference type="Pfam" id="PF13537">
    <property type="entry name" value="GATase_7"/>
    <property type="match status" value="1"/>
</dbReference>
<dbReference type="CDD" id="cd01991">
    <property type="entry name" value="Asn_synthase_B_C"/>
    <property type="match status" value="1"/>
</dbReference>
<sequence>MTVMCAIAGFRGYDAPVKVQEMLGVLKHRGPDATGVYHDSQIRVRTAKGECIGDAPPSDDIAVGHNLLSIVGGPQPVSGEGVLVFNGEIYNQEELDWTGSDSELILDLIEGHGGDLEDALRFTVNQIDGDYAFAYTDGENLAVVRDPVGVKPLYHSGEAFASERKALWRLGLRDVETLPPGHALINGERVKLRGLPREEPSDAEPAELRDDLKSSLKESVERRVRGLDGAALVFSGGVDSTLLAVLLDEHIDVRLYTVGLPGSSDPKFASRAAEDLGMELEVLEVTEDTIREALPHVLGAIEEYNLMKIGVAMPLYLASKAASADGYRVMFSGQGADELFAGYHRYRHLLAEGKLGEALRHDLENIYHVNLERDDAATMANSVELRVPFLDLRVIGVAMSIPAHLKIHGPEDELRKRILREAALEMGVPEYIAMRPKKAAQYGSGIDKVLRRKILPEFDHEAFMRRLMEPSGSSSSN</sequence>
<proteinExistence type="predicted"/>
<dbReference type="PANTHER" id="PTHR11772:SF2">
    <property type="entry name" value="ASPARAGINE SYNTHETASE [GLUTAMINE-HYDROLYZING]"/>
    <property type="match status" value="1"/>
</dbReference>
<feature type="binding site" evidence="10">
    <location>
        <begin position="332"/>
        <end position="333"/>
    </location>
    <ligand>
        <name>ATP</name>
        <dbReference type="ChEBI" id="CHEBI:30616"/>
    </ligand>
</feature>
<dbReference type="InterPro" id="IPR001962">
    <property type="entry name" value="Asn_synthase"/>
</dbReference>
<evidence type="ECO:0000313" key="12">
    <source>
        <dbReference type="EMBL" id="MBE2899570.1"/>
    </source>
</evidence>
<dbReference type="GO" id="GO:0006529">
    <property type="term" value="P:asparagine biosynthetic process"/>
    <property type="evidence" value="ECO:0007669"/>
    <property type="project" value="UniProtKB-KW"/>
</dbReference>
<dbReference type="PIRSF" id="PIRSF001589">
    <property type="entry name" value="Asn_synthetase_glu-h"/>
    <property type="match status" value="1"/>
</dbReference>
<dbReference type="InterPro" id="IPR006426">
    <property type="entry name" value="Asn_synth_AEB"/>
</dbReference>
<organism evidence="12 13">
    <name type="scientific">Methanothermobacter thermautotrophicus</name>
    <name type="common">Methanobacterium thermoformicicum</name>
    <dbReference type="NCBI Taxonomy" id="145262"/>
    <lineage>
        <taxon>Archaea</taxon>
        <taxon>Methanobacteriati</taxon>
        <taxon>Methanobacteriota</taxon>
        <taxon>Methanomada group</taxon>
        <taxon>Methanobacteria</taxon>
        <taxon>Methanobacteriales</taxon>
        <taxon>Methanobacteriaceae</taxon>
        <taxon>Methanothermobacter</taxon>
    </lineage>
</organism>
<gene>
    <name evidence="12" type="primary">asnB</name>
    <name evidence="12" type="ORF">DNK57_01830</name>
</gene>
<comment type="pathway">
    <text evidence="6">Amino-acid biosynthesis.</text>
</comment>
<reference evidence="12" key="1">
    <citation type="submission" date="2018-06" db="EMBL/GenBank/DDBJ databases">
        <title>Draft genome sequence of Methanothermobacter thermautotrophicus Strain WHS, a thermophilic, hydrogenotrophic methanogen isolated from Washburn Hot Springs in Yellowstone National Park, USA.</title>
        <authorList>
            <person name="Mckay L.J."/>
            <person name="Klingelsmith K."/>
            <person name="Inskeep W.P."/>
            <person name="Fields M.W."/>
        </authorList>
    </citation>
    <scope>NUCLEOTIDE SEQUENCE</scope>
    <source>
        <strain evidence="12">WHS</strain>
    </source>
</reference>
<evidence type="ECO:0000256" key="8">
    <source>
        <dbReference type="PIRNR" id="PIRNR001589"/>
    </source>
</evidence>
<dbReference type="GO" id="GO:0005524">
    <property type="term" value="F:ATP binding"/>
    <property type="evidence" value="ECO:0007669"/>
    <property type="project" value="UniProtKB-KW"/>
</dbReference>
<dbReference type="InterPro" id="IPR050795">
    <property type="entry name" value="Asn_Synthetase"/>
</dbReference>
<dbReference type="PROSITE" id="PS51278">
    <property type="entry name" value="GATASE_TYPE_2"/>
    <property type="match status" value="1"/>
</dbReference>
<dbReference type="InterPro" id="IPR029055">
    <property type="entry name" value="Ntn_hydrolases_N"/>
</dbReference>
<accession>A0A842YLT5</accession>
<dbReference type="Pfam" id="PF00733">
    <property type="entry name" value="Asn_synthase"/>
    <property type="match status" value="1"/>
</dbReference>
<comment type="caution">
    <text evidence="12">The sequence shown here is derived from an EMBL/GenBank/DDBJ whole genome shotgun (WGS) entry which is preliminary data.</text>
</comment>
<dbReference type="EC" id="6.3.5.4" evidence="8"/>
<feature type="binding site" evidence="10">
    <location>
        <position position="258"/>
    </location>
    <ligand>
        <name>ATP</name>
        <dbReference type="ChEBI" id="CHEBI:30616"/>
    </ligand>
</feature>
<dbReference type="SUPFAM" id="SSF56235">
    <property type="entry name" value="N-terminal nucleophile aminohydrolases (Ntn hydrolases)"/>
    <property type="match status" value="1"/>
</dbReference>
<feature type="domain" description="Glutamine amidotransferase type-2" evidence="11">
    <location>
        <begin position="5"/>
        <end position="189"/>
    </location>
</feature>
<dbReference type="GO" id="GO:0005829">
    <property type="term" value="C:cytosol"/>
    <property type="evidence" value="ECO:0007669"/>
    <property type="project" value="TreeGrafter"/>
</dbReference>
<comment type="catalytic activity">
    <reaction evidence="7 8">
        <text>L-aspartate + L-glutamine + ATP + H2O = L-asparagine + L-glutamate + AMP + diphosphate + H(+)</text>
        <dbReference type="Rhea" id="RHEA:12228"/>
        <dbReference type="ChEBI" id="CHEBI:15377"/>
        <dbReference type="ChEBI" id="CHEBI:15378"/>
        <dbReference type="ChEBI" id="CHEBI:29985"/>
        <dbReference type="ChEBI" id="CHEBI:29991"/>
        <dbReference type="ChEBI" id="CHEBI:30616"/>
        <dbReference type="ChEBI" id="CHEBI:33019"/>
        <dbReference type="ChEBI" id="CHEBI:58048"/>
        <dbReference type="ChEBI" id="CHEBI:58359"/>
        <dbReference type="ChEBI" id="CHEBI:456215"/>
        <dbReference type="EC" id="6.3.5.4"/>
    </reaction>
</comment>
<keyword evidence="1" id="KW-0436">Ligase</keyword>
<dbReference type="GO" id="GO:0004066">
    <property type="term" value="F:asparagine synthase (glutamine-hydrolyzing) activity"/>
    <property type="evidence" value="ECO:0007669"/>
    <property type="project" value="UniProtKB-EC"/>
</dbReference>
<dbReference type="InterPro" id="IPR014729">
    <property type="entry name" value="Rossmann-like_a/b/a_fold"/>
</dbReference>
<protein>
    <recommendedName>
        <fullName evidence="8">Putative asparagine synthetase [glutamine-hydrolyzing]</fullName>
        <ecNumber evidence="8">6.3.5.4</ecNumber>
    </recommendedName>
</protein>
<dbReference type="Proteomes" id="UP000646659">
    <property type="component" value="Unassembled WGS sequence"/>
</dbReference>
<evidence type="ECO:0000256" key="7">
    <source>
        <dbReference type="ARBA" id="ARBA00048741"/>
    </source>
</evidence>
<evidence type="ECO:0000259" key="11">
    <source>
        <dbReference type="PROSITE" id="PS51278"/>
    </source>
</evidence>
<dbReference type="EMBL" id="QKOF01000003">
    <property type="protein sequence ID" value="MBE2899570.1"/>
    <property type="molecule type" value="Genomic_DNA"/>
</dbReference>
<evidence type="ECO:0000256" key="3">
    <source>
        <dbReference type="ARBA" id="ARBA00022741"/>
    </source>
</evidence>
<evidence type="ECO:0000313" key="13">
    <source>
        <dbReference type="Proteomes" id="UP000646659"/>
    </source>
</evidence>
<dbReference type="NCBIfam" id="TIGR01536">
    <property type="entry name" value="asn_synth_AEB"/>
    <property type="match status" value="1"/>
</dbReference>
<evidence type="ECO:0000256" key="2">
    <source>
        <dbReference type="ARBA" id="ARBA00022605"/>
    </source>
</evidence>
<dbReference type="InterPro" id="IPR017932">
    <property type="entry name" value="GATase_2_dom"/>
</dbReference>
<evidence type="ECO:0000256" key="10">
    <source>
        <dbReference type="PIRSR" id="PIRSR001589-2"/>
    </source>
</evidence>
<dbReference type="SUPFAM" id="SSF52402">
    <property type="entry name" value="Adenine nucleotide alpha hydrolases-like"/>
    <property type="match status" value="1"/>
</dbReference>
<name>A0A842YLT5_METTF</name>
<dbReference type="Gene3D" id="3.40.50.620">
    <property type="entry name" value="HUPs"/>
    <property type="match status" value="1"/>
</dbReference>
<keyword evidence="9" id="KW-0315">Glutamine amidotransferase</keyword>
<evidence type="ECO:0000256" key="1">
    <source>
        <dbReference type="ARBA" id="ARBA00022598"/>
    </source>
</evidence>
<evidence type="ECO:0000256" key="4">
    <source>
        <dbReference type="ARBA" id="ARBA00022840"/>
    </source>
</evidence>
<evidence type="ECO:0000256" key="5">
    <source>
        <dbReference type="ARBA" id="ARBA00022888"/>
    </source>
</evidence>
<keyword evidence="4 8" id="KW-0067">ATP-binding</keyword>
<feature type="binding site" evidence="10">
    <location>
        <position position="101"/>
    </location>
    <ligand>
        <name>L-glutamine</name>
        <dbReference type="ChEBI" id="CHEBI:58359"/>
    </ligand>
</feature>
<dbReference type="Gene3D" id="3.60.20.10">
    <property type="entry name" value="Glutamine Phosphoribosylpyrophosphate, subunit 1, domain 1"/>
    <property type="match status" value="1"/>
</dbReference>